<dbReference type="Gene3D" id="3.40.50.1820">
    <property type="entry name" value="alpha/beta hydrolase"/>
    <property type="match status" value="1"/>
</dbReference>
<dbReference type="RefSeq" id="WP_344738522.1">
    <property type="nucleotide sequence ID" value="NZ_BAABAY010000001.1"/>
</dbReference>
<dbReference type="InterPro" id="IPR029058">
    <property type="entry name" value="AB_hydrolase_fold"/>
</dbReference>
<proteinExistence type="predicted"/>
<comment type="caution">
    <text evidence="2">The sequence shown here is derived from an EMBL/GenBank/DDBJ whole genome shotgun (WGS) entry which is preliminary data.</text>
</comment>
<organism evidence="2 3">
    <name type="scientific">Gaetbulibacter aestuarii</name>
    <dbReference type="NCBI Taxonomy" id="1502358"/>
    <lineage>
        <taxon>Bacteria</taxon>
        <taxon>Pseudomonadati</taxon>
        <taxon>Bacteroidota</taxon>
        <taxon>Flavobacteriia</taxon>
        <taxon>Flavobacteriales</taxon>
        <taxon>Flavobacteriaceae</taxon>
        <taxon>Gaetbulibacter</taxon>
    </lineage>
</organism>
<dbReference type="EMBL" id="JBAWKB010000001">
    <property type="protein sequence ID" value="MFH6770389.1"/>
    <property type="molecule type" value="Genomic_DNA"/>
</dbReference>
<evidence type="ECO:0000313" key="3">
    <source>
        <dbReference type="Proteomes" id="UP001610100"/>
    </source>
</evidence>
<accession>A0ABW7MU74</accession>
<dbReference type="PANTHER" id="PTHR43433">
    <property type="entry name" value="HYDROLASE, ALPHA/BETA FOLD FAMILY PROTEIN"/>
    <property type="match status" value="1"/>
</dbReference>
<keyword evidence="2" id="KW-0378">Hydrolase</keyword>
<dbReference type="GO" id="GO:0016787">
    <property type="term" value="F:hydrolase activity"/>
    <property type="evidence" value="ECO:0007669"/>
    <property type="project" value="UniProtKB-KW"/>
</dbReference>
<protein>
    <submittedName>
        <fullName evidence="2">Alpha/beta hydrolase</fullName>
    </submittedName>
</protein>
<dbReference type="PANTHER" id="PTHR43433:SF5">
    <property type="entry name" value="AB HYDROLASE-1 DOMAIN-CONTAINING PROTEIN"/>
    <property type="match status" value="1"/>
</dbReference>
<dbReference type="Proteomes" id="UP001610100">
    <property type="component" value="Unassembled WGS sequence"/>
</dbReference>
<gene>
    <name evidence="2" type="ORF">V8G58_00470</name>
</gene>
<dbReference type="PRINTS" id="PR00111">
    <property type="entry name" value="ABHYDROLASE"/>
</dbReference>
<name>A0ABW7MU74_9FLAO</name>
<evidence type="ECO:0000313" key="2">
    <source>
        <dbReference type="EMBL" id="MFH6770389.1"/>
    </source>
</evidence>
<evidence type="ECO:0000259" key="1">
    <source>
        <dbReference type="Pfam" id="PF00561"/>
    </source>
</evidence>
<keyword evidence="3" id="KW-1185">Reference proteome</keyword>
<dbReference type="InterPro" id="IPR000073">
    <property type="entry name" value="AB_hydrolase_1"/>
</dbReference>
<dbReference type="SUPFAM" id="SSF53474">
    <property type="entry name" value="alpha/beta-Hydrolases"/>
    <property type="match status" value="1"/>
</dbReference>
<dbReference type="Pfam" id="PF00561">
    <property type="entry name" value="Abhydrolase_1"/>
    <property type="match status" value="1"/>
</dbReference>
<sequence>MKKNFNPVILFLTISIFGIVNAQVKMNFKFDIPYGNNQDVGKFVEINGAKIYYEEYGKGEPLLLIHGNGADIHSMGNQIDYFKSKYRVIIADNRGQGKSELKTDSLTYTQIAKDWDGLVQFLELDSINIIGWSDGGIIALKMGINNKSKIKKIVAMGANLRPDTTAVNSWAPKSVRERDVEIMKKIAKGDRTQNLNLSHQLLGLLLNQPNISHKDLQKIKAPVLIIGGDRDIIKNEHFVEIFENLPKAQLCIMPGETHFTPASNPELFNEIVYRFLSKPFRRPDSNWTKWKR</sequence>
<feature type="domain" description="AB hydrolase-1" evidence="1">
    <location>
        <begin position="61"/>
        <end position="177"/>
    </location>
</feature>
<dbReference type="InterPro" id="IPR050471">
    <property type="entry name" value="AB_hydrolase"/>
</dbReference>
<reference evidence="2 3" key="1">
    <citation type="submission" date="2024-02" db="EMBL/GenBank/DDBJ databases">
        <title>A Gaetbulibacter species isolated from tidal flats and genomic insights of their niches.</title>
        <authorList>
            <person name="Ye Y."/>
        </authorList>
    </citation>
    <scope>NUCLEOTIDE SEQUENCE [LARGE SCALE GENOMIC DNA]</scope>
    <source>
        <strain evidence="2 3">KYW382</strain>
    </source>
</reference>